<dbReference type="Pfam" id="PF07195">
    <property type="entry name" value="FliD_C"/>
    <property type="match status" value="1"/>
</dbReference>
<dbReference type="NCBIfam" id="NF006282">
    <property type="entry name" value="PRK08453.1"/>
    <property type="match status" value="1"/>
</dbReference>
<dbReference type="InterPro" id="IPR040026">
    <property type="entry name" value="FliD"/>
</dbReference>
<feature type="coiled-coil region" evidence="5">
    <location>
        <begin position="618"/>
        <end position="645"/>
    </location>
</feature>
<comment type="similarity">
    <text evidence="1 5">Belongs to the FliD family.</text>
</comment>
<comment type="function">
    <text evidence="5">Required for morphogenesis and for the elongation of the flagellar filament by facilitating polymerization of the flagellin monomers at the tip of growing filament. Forms a capping structure, which prevents flagellin subunits (transported through the central channel of the flagellum) from leaking out without polymerization at the distal end.</text>
</comment>
<feature type="domain" description="Flagellar hook-associated protein 2 N-terminal" evidence="6">
    <location>
        <begin position="19"/>
        <end position="109"/>
    </location>
</feature>
<comment type="subunit">
    <text evidence="2 5">Homopentamer.</text>
</comment>
<dbReference type="InterPro" id="IPR010809">
    <property type="entry name" value="FliD_C"/>
</dbReference>
<evidence type="ECO:0000256" key="2">
    <source>
        <dbReference type="ARBA" id="ARBA00011255"/>
    </source>
</evidence>
<keyword evidence="8" id="KW-0282">Flagellum</keyword>
<dbReference type="Proteomes" id="UP000700059">
    <property type="component" value="Unassembled WGS sequence"/>
</dbReference>
<keyword evidence="5" id="KW-0964">Secreted</keyword>
<evidence type="ECO:0000256" key="5">
    <source>
        <dbReference type="RuleBase" id="RU362066"/>
    </source>
</evidence>
<comment type="subcellular location">
    <subcellularLocation>
        <location evidence="5">Secreted</location>
    </subcellularLocation>
    <subcellularLocation>
        <location evidence="5">Bacterial flagellum</location>
    </subcellularLocation>
</comment>
<evidence type="ECO:0000256" key="1">
    <source>
        <dbReference type="ARBA" id="ARBA00009764"/>
    </source>
</evidence>
<name>A0ABS7JKK0_9HELI</name>
<sequence length="688" mass="74964">MALGPMASLGIGSNVLNWDTINQLKDQETKWRIDPITKKIEKNMEKQKELTSLMTMMTSLNSNFKKLSDFSTYQQRKTSIEGSGVKATAGEGLAIQDLKINVSQLAQNDVNQVGKEFASRDSVFTNKNTTIDFYHKGTNYSIDVKAGATLSEVSQSITDATDGDVIGIIMKTGGDNPYRLMIQSKDSGKDNKIYFGSTLESAATPGGQITSGTLKVEIGGKTISVDLSTIGSKIGNESKDNAQLILDKINEEVAKDPDLQSRVSIGLNNSGKGLMFNDANGDPIKVTVENAKVQAALGTTETDTDLGFIKTGTEAGDLIKGGAVKSGELKGEITINGQKIDLNGINETDGTENAKKVAEKINAAFTNQEVVATVKDGKLVINSKDGGEIRIQAEGDEAEKTKILDSIGLRSGTFTSSKDFLGEMNITNIQKAQNAEFTYNGIKIERDKNNINDVVSGLSLELTAVTEKDKDVIVRVARDDKGISEVMEDFVKNYNEVYNKIQELVKYDATTEVTGVFNGNSEMRSVIRQLNSIINSNDVNGNNLFKFGISISTSTDENGKITSSGTLKFDKEKFEKAYKDDPEAAISFFRSTTSTVRGSNKEIDGVFTKLRNTMDGLITGEKATLNALEKSLQNEQKTLNKDKTSTQESIDTRYEIMASKWSAYDQLIAKTQQQSNVVMQMIQQSMNS</sequence>
<comment type="caution">
    <text evidence="8">The sequence shown here is derived from an EMBL/GenBank/DDBJ whole genome shotgun (WGS) entry which is preliminary data.</text>
</comment>
<keyword evidence="8" id="KW-0966">Cell projection</keyword>
<dbReference type="RefSeq" id="WP_221531187.1">
    <property type="nucleotide sequence ID" value="NZ_JAIGYP010000001.1"/>
</dbReference>
<evidence type="ECO:0000313" key="8">
    <source>
        <dbReference type="EMBL" id="MBX7489915.1"/>
    </source>
</evidence>
<feature type="domain" description="Flagellar hook-associated protein 2 C-terminal" evidence="7">
    <location>
        <begin position="432"/>
        <end position="673"/>
    </location>
</feature>
<gene>
    <name evidence="8" type="primary">fliD</name>
    <name evidence="8" type="ORF">K4G57_00260</name>
</gene>
<dbReference type="EMBL" id="JAIGYQ010000001">
    <property type="protein sequence ID" value="MBX7489915.1"/>
    <property type="molecule type" value="Genomic_DNA"/>
</dbReference>
<evidence type="ECO:0000256" key="4">
    <source>
        <dbReference type="ARBA" id="ARBA00023143"/>
    </source>
</evidence>
<dbReference type="PANTHER" id="PTHR30288:SF0">
    <property type="entry name" value="FLAGELLAR HOOK-ASSOCIATED PROTEIN 2"/>
    <property type="match status" value="1"/>
</dbReference>
<dbReference type="InterPro" id="IPR003481">
    <property type="entry name" value="FliD_N"/>
</dbReference>
<evidence type="ECO:0000256" key="3">
    <source>
        <dbReference type="ARBA" id="ARBA00023054"/>
    </source>
</evidence>
<keyword evidence="4 5" id="KW-0975">Bacterial flagellum</keyword>
<accession>A0ABS7JKK0</accession>
<keyword evidence="8" id="KW-0969">Cilium</keyword>
<keyword evidence="3 5" id="KW-0175">Coiled coil</keyword>
<reference evidence="8 9" key="1">
    <citation type="submission" date="2021-08" db="EMBL/GenBank/DDBJ databases">
        <title>Helicobacter spp. isolated from feces of Anatolian Ground Squirrel (Spermophilus xanthoprymnus) in Turkey.</title>
        <authorList>
            <person name="Aydin F."/>
            <person name="Abay S."/>
            <person name="Kayman T."/>
            <person name="Karakaya E."/>
            <person name="Saticioglu I.B."/>
        </authorList>
    </citation>
    <scope>NUCLEOTIDE SEQUENCE [LARGE SCALE GENOMIC DNA]</scope>
    <source>
        <strain evidence="8 9">Faydin-H70</strain>
    </source>
</reference>
<proteinExistence type="inferred from homology"/>
<evidence type="ECO:0000259" key="7">
    <source>
        <dbReference type="Pfam" id="PF07195"/>
    </source>
</evidence>
<evidence type="ECO:0000313" key="9">
    <source>
        <dbReference type="Proteomes" id="UP000700059"/>
    </source>
</evidence>
<dbReference type="Pfam" id="PF02465">
    <property type="entry name" value="FliD_N"/>
    <property type="match status" value="1"/>
</dbReference>
<keyword evidence="9" id="KW-1185">Reference proteome</keyword>
<evidence type="ECO:0000259" key="6">
    <source>
        <dbReference type="Pfam" id="PF02465"/>
    </source>
</evidence>
<organism evidence="8 9">
    <name type="scientific">Helicobacter turcicus</name>
    <dbReference type="NCBI Taxonomy" id="2867412"/>
    <lineage>
        <taxon>Bacteria</taxon>
        <taxon>Pseudomonadati</taxon>
        <taxon>Campylobacterota</taxon>
        <taxon>Epsilonproteobacteria</taxon>
        <taxon>Campylobacterales</taxon>
        <taxon>Helicobacteraceae</taxon>
        <taxon>Helicobacter</taxon>
    </lineage>
</organism>
<protein>
    <recommendedName>
        <fullName evidence="5">Flagellar hook-associated protein 2</fullName>
        <shortName evidence="5">HAP2</shortName>
    </recommendedName>
    <alternativeName>
        <fullName evidence="5">Flagellar cap protein</fullName>
    </alternativeName>
</protein>
<dbReference type="PANTHER" id="PTHR30288">
    <property type="entry name" value="FLAGELLAR CAP/ASSEMBLY PROTEIN FLID"/>
    <property type="match status" value="1"/>
</dbReference>
<dbReference type="Gene3D" id="3.30.70.2120">
    <property type="match status" value="1"/>
</dbReference>